<dbReference type="CDD" id="cd00075">
    <property type="entry name" value="HATPase"/>
    <property type="match status" value="1"/>
</dbReference>
<comment type="subcellular location">
    <subcellularLocation>
        <location evidence="2">Cell membrane</location>
        <topology evidence="2">Multi-pass membrane protein</topology>
    </subcellularLocation>
</comment>
<evidence type="ECO:0000256" key="12">
    <source>
        <dbReference type="ARBA" id="ARBA00023136"/>
    </source>
</evidence>
<keyword evidence="8 15" id="KW-0418">Kinase</keyword>
<evidence type="ECO:0000256" key="6">
    <source>
        <dbReference type="ARBA" id="ARBA00022692"/>
    </source>
</evidence>
<dbReference type="InterPro" id="IPR004358">
    <property type="entry name" value="Sig_transdc_His_kin-like_C"/>
</dbReference>
<dbReference type="InterPro" id="IPR052023">
    <property type="entry name" value="Histidine_kinase_KdpD"/>
</dbReference>
<dbReference type="InterPro" id="IPR029016">
    <property type="entry name" value="GAF-like_dom_sf"/>
</dbReference>
<dbReference type="EMBL" id="QTTN01000048">
    <property type="protein sequence ID" value="REE66687.1"/>
    <property type="molecule type" value="Genomic_DNA"/>
</dbReference>
<dbReference type="InterPro" id="IPR003018">
    <property type="entry name" value="GAF"/>
</dbReference>
<evidence type="ECO:0000313" key="15">
    <source>
        <dbReference type="EMBL" id="REE66687.1"/>
    </source>
</evidence>
<keyword evidence="16" id="KW-1185">Reference proteome</keyword>
<dbReference type="RefSeq" id="WP_116192165.1">
    <property type="nucleotide sequence ID" value="NZ_QTTN01000048.1"/>
</dbReference>
<dbReference type="InterPro" id="IPR005467">
    <property type="entry name" value="His_kinase_dom"/>
</dbReference>
<reference evidence="15 16" key="1">
    <citation type="submission" date="2018-08" db="EMBL/GenBank/DDBJ databases">
        <title>Genomic Encyclopedia of Type Strains, Phase III (KMG-III): the genomes of soil and plant-associated and newly described type strains.</title>
        <authorList>
            <person name="Whitman W."/>
        </authorList>
    </citation>
    <scope>NUCLEOTIDE SEQUENCE [LARGE SCALE GENOMIC DNA]</scope>
    <source>
        <strain evidence="15 16">CGMCC 1.10966</strain>
    </source>
</reference>
<dbReference type="Gene3D" id="3.30.450.40">
    <property type="match status" value="1"/>
</dbReference>
<dbReference type="Pfam" id="PF13493">
    <property type="entry name" value="DUF4118"/>
    <property type="match status" value="1"/>
</dbReference>
<dbReference type="Pfam" id="PF02518">
    <property type="entry name" value="HATPase_c"/>
    <property type="match status" value="1"/>
</dbReference>
<dbReference type="GO" id="GO:0000155">
    <property type="term" value="F:phosphorelay sensor kinase activity"/>
    <property type="evidence" value="ECO:0007669"/>
    <property type="project" value="InterPro"/>
</dbReference>
<keyword evidence="5" id="KW-0808">Transferase</keyword>
<dbReference type="FunFam" id="3.30.565.10:FF:000006">
    <property type="entry name" value="Sensor histidine kinase WalK"/>
    <property type="match status" value="1"/>
</dbReference>
<accession>A0A3D9QZX9</accession>
<dbReference type="Gene3D" id="1.10.287.130">
    <property type="match status" value="1"/>
</dbReference>
<evidence type="ECO:0000256" key="4">
    <source>
        <dbReference type="ARBA" id="ARBA00022553"/>
    </source>
</evidence>
<evidence type="ECO:0000256" key="1">
    <source>
        <dbReference type="ARBA" id="ARBA00000085"/>
    </source>
</evidence>
<dbReference type="Pfam" id="PF13492">
    <property type="entry name" value="GAF_3"/>
    <property type="match status" value="1"/>
</dbReference>
<keyword evidence="7" id="KW-0547">Nucleotide-binding</keyword>
<dbReference type="OrthoDB" id="9806130at2"/>
<dbReference type="GO" id="GO:0005886">
    <property type="term" value="C:plasma membrane"/>
    <property type="evidence" value="ECO:0007669"/>
    <property type="project" value="UniProtKB-SubCell"/>
</dbReference>
<evidence type="ECO:0000256" key="3">
    <source>
        <dbReference type="ARBA" id="ARBA00012438"/>
    </source>
</evidence>
<dbReference type="SMART" id="SM00388">
    <property type="entry name" value="HisKA"/>
    <property type="match status" value="1"/>
</dbReference>
<evidence type="ECO:0000256" key="5">
    <source>
        <dbReference type="ARBA" id="ARBA00022679"/>
    </source>
</evidence>
<feature type="transmembrane region" description="Helical" evidence="13">
    <location>
        <begin position="97"/>
        <end position="118"/>
    </location>
</feature>
<gene>
    <name evidence="15" type="ORF">A8990_14823</name>
</gene>
<dbReference type="SUPFAM" id="SSF47384">
    <property type="entry name" value="Homodimeric domain of signal transducing histidine kinase"/>
    <property type="match status" value="1"/>
</dbReference>
<dbReference type="InterPro" id="IPR003661">
    <property type="entry name" value="HisK_dim/P_dom"/>
</dbReference>
<dbReference type="EC" id="2.7.13.3" evidence="3"/>
<dbReference type="PRINTS" id="PR00344">
    <property type="entry name" value="BCTRLSENSOR"/>
</dbReference>
<comment type="catalytic activity">
    <reaction evidence="1">
        <text>ATP + protein L-histidine = ADP + protein N-phospho-L-histidine.</text>
        <dbReference type="EC" id="2.7.13.3"/>
    </reaction>
</comment>
<evidence type="ECO:0000256" key="7">
    <source>
        <dbReference type="ARBA" id="ARBA00022741"/>
    </source>
</evidence>
<evidence type="ECO:0000256" key="10">
    <source>
        <dbReference type="ARBA" id="ARBA00022989"/>
    </source>
</evidence>
<dbReference type="GO" id="GO:0005524">
    <property type="term" value="F:ATP binding"/>
    <property type="evidence" value="ECO:0007669"/>
    <property type="project" value="UniProtKB-KW"/>
</dbReference>
<dbReference type="AlphaFoldDB" id="A0A3D9QZX9"/>
<proteinExistence type="predicted"/>
<comment type="caution">
    <text evidence="15">The sequence shown here is derived from an EMBL/GenBank/DDBJ whole genome shotgun (WGS) entry which is preliminary data.</text>
</comment>
<dbReference type="InterPro" id="IPR003594">
    <property type="entry name" value="HATPase_dom"/>
</dbReference>
<dbReference type="CDD" id="cd00082">
    <property type="entry name" value="HisKA"/>
    <property type="match status" value="1"/>
</dbReference>
<dbReference type="PANTHER" id="PTHR45569">
    <property type="entry name" value="SENSOR PROTEIN KDPD"/>
    <property type="match status" value="1"/>
</dbReference>
<keyword evidence="6 13" id="KW-0812">Transmembrane</keyword>
<dbReference type="SUPFAM" id="SSF55781">
    <property type="entry name" value="GAF domain-like"/>
    <property type="match status" value="1"/>
</dbReference>
<evidence type="ECO:0000256" key="8">
    <source>
        <dbReference type="ARBA" id="ARBA00022777"/>
    </source>
</evidence>
<dbReference type="SMART" id="SM00065">
    <property type="entry name" value="GAF"/>
    <property type="match status" value="1"/>
</dbReference>
<dbReference type="Gene3D" id="1.20.120.620">
    <property type="entry name" value="Backbone structure of the membrane domain of e. Coli histidine kinase receptor kdpd"/>
    <property type="match status" value="1"/>
</dbReference>
<dbReference type="InterPro" id="IPR036890">
    <property type="entry name" value="HATPase_C_sf"/>
</dbReference>
<evidence type="ECO:0000256" key="13">
    <source>
        <dbReference type="SAM" id="Phobius"/>
    </source>
</evidence>
<evidence type="ECO:0000256" key="9">
    <source>
        <dbReference type="ARBA" id="ARBA00022840"/>
    </source>
</evidence>
<evidence type="ECO:0000256" key="2">
    <source>
        <dbReference type="ARBA" id="ARBA00004651"/>
    </source>
</evidence>
<dbReference type="PROSITE" id="PS50109">
    <property type="entry name" value="HIS_KIN"/>
    <property type="match status" value="1"/>
</dbReference>
<feature type="domain" description="Histidine kinase" evidence="14">
    <location>
        <begin position="315"/>
        <end position="543"/>
    </location>
</feature>
<dbReference type="SUPFAM" id="SSF55874">
    <property type="entry name" value="ATPase domain of HSP90 chaperone/DNA topoisomerase II/histidine kinase"/>
    <property type="match status" value="1"/>
</dbReference>
<feature type="transmembrane region" description="Helical" evidence="13">
    <location>
        <begin position="46"/>
        <end position="65"/>
    </location>
</feature>
<dbReference type="PANTHER" id="PTHR45569:SF1">
    <property type="entry name" value="SENSOR PROTEIN KDPD"/>
    <property type="match status" value="1"/>
</dbReference>
<dbReference type="InterPro" id="IPR036097">
    <property type="entry name" value="HisK_dim/P_sf"/>
</dbReference>
<dbReference type="InterPro" id="IPR038318">
    <property type="entry name" value="KdpD_sf"/>
</dbReference>
<keyword evidence="10 13" id="KW-1133">Transmembrane helix</keyword>
<dbReference type="Pfam" id="PF00512">
    <property type="entry name" value="HisKA"/>
    <property type="match status" value="1"/>
</dbReference>
<evidence type="ECO:0000313" key="16">
    <source>
        <dbReference type="Proteomes" id="UP000256304"/>
    </source>
</evidence>
<feature type="transmembrane region" description="Helical" evidence="13">
    <location>
        <begin position="72"/>
        <end position="91"/>
    </location>
</feature>
<evidence type="ECO:0000259" key="14">
    <source>
        <dbReference type="PROSITE" id="PS50109"/>
    </source>
</evidence>
<organism evidence="15 16">
    <name type="scientific">Paenibacillus taihuensis</name>
    <dbReference type="NCBI Taxonomy" id="1156355"/>
    <lineage>
        <taxon>Bacteria</taxon>
        <taxon>Bacillati</taxon>
        <taxon>Bacillota</taxon>
        <taxon>Bacilli</taxon>
        <taxon>Bacillales</taxon>
        <taxon>Paenibacillaceae</taxon>
        <taxon>Paenibacillus</taxon>
    </lineage>
</organism>
<protein>
    <recommendedName>
        <fullName evidence="3">histidine kinase</fullName>
        <ecNumber evidence="3">2.7.13.3</ecNumber>
    </recommendedName>
</protein>
<dbReference type="SMART" id="SM00387">
    <property type="entry name" value="HATPase_c"/>
    <property type="match status" value="1"/>
</dbReference>
<keyword evidence="12 13" id="KW-0472">Membrane</keyword>
<name>A0A3D9QZX9_9BACL</name>
<dbReference type="Proteomes" id="UP000256304">
    <property type="component" value="Unassembled WGS sequence"/>
</dbReference>
<keyword evidence="11" id="KW-0902">Two-component regulatory system</keyword>
<evidence type="ECO:0000256" key="11">
    <source>
        <dbReference type="ARBA" id="ARBA00023012"/>
    </source>
</evidence>
<sequence>MDAARGKGRGAHAALPWAWLPYVSVTVVVVLLTVLLHAVGLGYDRVNIVLLYLFPVLFSAVYWGIGPSFYTAAISVLAFDFFFVPPFFSFSVDDLRYLFSFFVYLAVAALTATLAARLKLQLRYARQREAHTASLYTLSRQMTAISDLQTLLSNVCRQVSATLDAAQVVIYLPRGSGNGSGSGDGSGTGEQELQLAATSSVSGDEAVFGSGESEMVIAKWVFRHGEMAGRGSGTLREYSGLYVPLRTEERIYGVLAVQTANGNEAAVFTQENKRLLEAFGGLTATAIARVKLGEEAKLAHLTAESERLRTALLDSVSHELRTPLATIIGSATGLIEGEPIFSSADRLELLATIRDGALRMNRLVTNLLGMVKLESGMLRLRMSFCDVEDMLGVVLAQVKNYQQHRRIRIQLPSHPSYFAGDEVLLEQVLVNVLSNAIKYSPDGSEIVIAVQEDTASQQVIITVADEGLGIPKGEEERIFEKFYRASSASHVTGTGLGLAICKGIVEAHGGTITAEQPAAASGNGNGNGNGKGAVIRIALPIGNREAIDRMTAEEERRSEDV</sequence>
<feature type="transmembrane region" description="Helical" evidence="13">
    <location>
        <begin position="20"/>
        <end position="40"/>
    </location>
</feature>
<keyword evidence="4" id="KW-0597">Phosphoprotein</keyword>
<dbReference type="Gene3D" id="3.30.565.10">
    <property type="entry name" value="Histidine kinase-like ATPase, C-terminal domain"/>
    <property type="match status" value="1"/>
</dbReference>
<dbReference type="InterPro" id="IPR025201">
    <property type="entry name" value="KdpD_TM"/>
</dbReference>
<keyword evidence="9" id="KW-0067">ATP-binding</keyword>